<keyword evidence="10" id="KW-1185">Reference proteome</keyword>
<dbReference type="PANTHER" id="PTHR47844:SF1">
    <property type="entry name" value="EXOSTOSIN-LIKE 2"/>
    <property type="match status" value="1"/>
</dbReference>
<evidence type="ECO:0000256" key="1">
    <source>
        <dbReference type="ARBA" id="ARBA00004370"/>
    </source>
</evidence>
<evidence type="ECO:0000256" key="5">
    <source>
        <dbReference type="ARBA" id="ARBA00022989"/>
    </source>
</evidence>
<protein>
    <submittedName>
        <fullName evidence="9">Capsule polysaccharide synthase Cps1</fullName>
    </submittedName>
</protein>
<dbReference type="EMBL" id="JAQQWM010000006">
    <property type="protein sequence ID" value="KAK8060583.1"/>
    <property type="molecule type" value="Genomic_DNA"/>
</dbReference>
<dbReference type="Pfam" id="PF13641">
    <property type="entry name" value="Glyco_tranf_2_3"/>
    <property type="match status" value="1"/>
</dbReference>
<evidence type="ECO:0000313" key="9">
    <source>
        <dbReference type="EMBL" id="KAK8060583.1"/>
    </source>
</evidence>
<proteinExistence type="predicted"/>
<feature type="transmembrane region" description="Helical" evidence="8">
    <location>
        <begin position="7"/>
        <end position="31"/>
    </location>
</feature>
<keyword evidence="2" id="KW-0328">Glycosyltransferase</keyword>
<evidence type="ECO:0000256" key="2">
    <source>
        <dbReference type="ARBA" id="ARBA00022676"/>
    </source>
</evidence>
<name>A0ABR1UNT2_9PEZI</name>
<accession>A0ABR1UNT2</accession>
<evidence type="ECO:0000256" key="6">
    <source>
        <dbReference type="ARBA" id="ARBA00023136"/>
    </source>
</evidence>
<sequence>MAPSPWVMWPLAFSGLASVLGFITITCPYLLGVRFIWGWPLTASLAFIALIIFINLRKFVHWVVHQWYKPYPMVANPTFKPSRDVTVVIPTVEPGDPTFRRCLKSVCINTPARVYIVTVGKALQQVAEKAMEAVRGDHPGVDIQVCHTPVANKRRQLDFVVKDFVNPIETPITFHVDSTAIWPAGFLPQALAPFEDPEIGLVGTSKRVERLESGTSSELSWNRRGAFYLERHNYECESSDALGGGHFIISGRTEGIRTSILQDENFRQGYLDERICLGMPFLPDAINNIGPIVADDDNYILRWCVDHDIGVKFQSNFNSKGTGIDDNCVVRIADMGKHHRYYGQCLRWARTTFRSNPRTLLSWHAWRRHPWSMYGVQLATLTNFAAVQDPLQIYLFRQVLYSLISDSTYRAWGLAGLVALILCSKTIKLMSWLRRYPSDCIYLPSQIVFVYVHSGIKLRAMLTFWNVEWAGRDLDKVNRQAQKADTKRSAVTEQTRQ</sequence>
<dbReference type="Proteomes" id="UP001446871">
    <property type="component" value="Unassembled WGS sequence"/>
</dbReference>
<dbReference type="PANTHER" id="PTHR47844">
    <property type="entry name" value="SYNTHASE CPS1, PUTATIVE (AFU_ORTHOLOGUE AFUA_7G02500)-RELATED"/>
    <property type="match status" value="1"/>
</dbReference>
<evidence type="ECO:0000256" key="7">
    <source>
        <dbReference type="ARBA" id="ARBA00023180"/>
    </source>
</evidence>
<keyword evidence="4 8" id="KW-0812">Transmembrane</keyword>
<organism evidence="9 10">
    <name type="scientific">Apiospora saccharicola</name>
    <dbReference type="NCBI Taxonomy" id="335842"/>
    <lineage>
        <taxon>Eukaryota</taxon>
        <taxon>Fungi</taxon>
        <taxon>Dikarya</taxon>
        <taxon>Ascomycota</taxon>
        <taxon>Pezizomycotina</taxon>
        <taxon>Sordariomycetes</taxon>
        <taxon>Xylariomycetidae</taxon>
        <taxon>Amphisphaeriales</taxon>
        <taxon>Apiosporaceae</taxon>
        <taxon>Apiospora</taxon>
    </lineage>
</organism>
<comment type="subcellular location">
    <subcellularLocation>
        <location evidence="1">Membrane</location>
    </subcellularLocation>
</comment>
<keyword evidence="6 8" id="KW-0472">Membrane</keyword>
<keyword evidence="3" id="KW-0808">Transferase</keyword>
<comment type="caution">
    <text evidence="9">The sequence shown here is derived from an EMBL/GenBank/DDBJ whole genome shotgun (WGS) entry which is preliminary data.</text>
</comment>
<dbReference type="InterPro" id="IPR052427">
    <property type="entry name" value="Glycosyltrans_GT2/GT47"/>
</dbReference>
<reference evidence="9 10" key="1">
    <citation type="submission" date="2023-01" db="EMBL/GenBank/DDBJ databases">
        <title>Analysis of 21 Apiospora genomes using comparative genomics revels a genus with tremendous synthesis potential of carbohydrate active enzymes and secondary metabolites.</title>
        <authorList>
            <person name="Sorensen T."/>
        </authorList>
    </citation>
    <scope>NUCLEOTIDE SEQUENCE [LARGE SCALE GENOMIC DNA]</scope>
    <source>
        <strain evidence="9 10">CBS 83171</strain>
    </source>
</reference>
<keyword evidence="5 8" id="KW-1133">Transmembrane helix</keyword>
<dbReference type="InterPro" id="IPR029044">
    <property type="entry name" value="Nucleotide-diphossugar_trans"/>
</dbReference>
<evidence type="ECO:0000313" key="10">
    <source>
        <dbReference type="Proteomes" id="UP001446871"/>
    </source>
</evidence>
<evidence type="ECO:0000256" key="8">
    <source>
        <dbReference type="SAM" id="Phobius"/>
    </source>
</evidence>
<dbReference type="SUPFAM" id="SSF53448">
    <property type="entry name" value="Nucleotide-diphospho-sugar transferases"/>
    <property type="match status" value="1"/>
</dbReference>
<keyword evidence="7" id="KW-0325">Glycoprotein</keyword>
<evidence type="ECO:0000256" key="3">
    <source>
        <dbReference type="ARBA" id="ARBA00022679"/>
    </source>
</evidence>
<evidence type="ECO:0000256" key="4">
    <source>
        <dbReference type="ARBA" id="ARBA00022692"/>
    </source>
</evidence>
<gene>
    <name evidence="9" type="ORF">PG996_010513</name>
</gene>
<feature type="transmembrane region" description="Helical" evidence="8">
    <location>
        <begin position="37"/>
        <end position="56"/>
    </location>
</feature>